<dbReference type="GeneID" id="303183866"/>
<accession>A0A2N7S0B2</accession>
<name>A0A2N7S0B2_9MICC</name>
<comment type="caution">
    <text evidence="1">The sequence shown here is derived from an EMBL/GenBank/DDBJ whole genome shotgun (WGS) entry which is preliminary data.</text>
</comment>
<dbReference type="AlphaFoldDB" id="A0A2N7S0B2"/>
<reference evidence="1 2" key="1">
    <citation type="journal article" date="2017" name="Elife">
        <title>Extensive horizontal gene transfer in cheese-associated bacteria.</title>
        <authorList>
            <person name="Bonham K.S."/>
            <person name="Wolfe B.E."/>
            <person name="Dutton R.J."/>
        </authorList>
    </citation>
    <scope>NUCLEOTIDE SEQUENCE [LARGE SCALE GENOMIC DNA]</scope>
    <source>
        <strain evidence="1 2">JB182</strain>
    </source>
</reference>
<dbReference type="EMBL" id="PNQX01000002">
    <property type="protein sequence ID" value="PMQ19571.1"/>
    <property type="molecule type" value="Genomic_DNA"/>
</dbReference>
<dbReference type="Proteomes" id="UP000235739">
    <property type="component" value="Unassembled WGS sequence"/>
</dbReference>
<evidence type="ECO:0000313" key="1">
    <source>
        <dbReference type="EMBL" id="PMQ19571.1"/>
    </source>
</evidence>
<proteinExistence type="predicted"/>
<protein>
    <submittedName>
        <fullName evidence="1">Uncharacterized protein</fullName>
    </submittedName>
</protein>
<gene>
    <name evidence="1" type="ORF">CIK84_12925</name>
</gene>
<evidence type="ECO:0000313" key="2">
    <source>
        <dbReference type="Proteomes" id="UP000235739"/>
    </source>
</evidence>
<organism evidence="1 2">
    <name type="scientific">Glutamicibacter arilaitensis</name>
    <dbReference type="NCBI Taxonomy" id="256701"/>
    <lineage>
        <taxon>Bacteria</taxon>
        <taxon>Bacillati</taxon>
        <taxon>Actinomycetota</taxon>
        <taxon>Actinomycetes</taxon>
        <taxon>Micrococcales</taxon>
        <taxon>Micrococcaceae</taxon>
        <taxon>Glutamicibacter</taxon>
    </lineage>
</organism>
<sequence>MEEPAWWWTTLSYVTGEIRAAKLAEHFASGSHDPGAETGCYFDPAGHDLLAGLLLAAALDRRAIALVYTWPARPTDDTAMEALGKQVSR</sequence>
<dbReference type="RefSeq" id="WP_041648296.1">
    <property type="nucleotide sequence ID" value="NZ_JABUYH010000067.1"/>
</dbReference>